<accession>A0ABR7QAB4</accession>
<gene>
    <name evidence="1" type="ORF">H2O64_12580</name>
</gene>
<comment type="caution">
    <text evidence="1">The sequence shown here is derived from an EMBL/GenBank/DDBJ whole genome shotgun (WGS) entry which is preliminary data.</text>
</comment>
<organism evidence="1 2">
    <name type="scientific">Kordia aestuariivivens</name>
    <dbReference type="NCBI Taxonomy" id="2759037"/>
    <lineage>
        <taxon>Bacteria</taxon>
        <taxon>Pseudomonadati</taxon>
        <taxon>Bacteroidota</taxon>
        <taxon>Flavobacteriia</taxon>
        <taxon>Flavobacteriales</taxon>
        <taxon>Flavobacteriaceae</taxon>
        <taxon>Kordia</taxon>
    </lineage>
</organism>
<dbReference type="RefSeq" id="WP_187562556.1">
    <property type="nucleotide sequence ID" value="NZ_JACGWS010000007.1"/>
</dbReference>
<dbReference type="Proteomes" id="UP000619238">
    <property type="component" value="Unassembled WGS sequence"/>
</dbReference>
<evidence type="ECO:0000313" key="2">
    <source>
        <dbReference type="Proteomes" id="UP000619238"/>
    </source>
</evidence>
<dbReference type="EMBL" id="JACGWS010000007">
    <property type="protein sequence ID" value="MBC8755505.1"/>
    <property type="molecule type" value="Genomic_DNA"/>
</dbReference>
<protein>
    <submittedName>
        <fullName evidence="1">Uncharacterized protein</fullName>
    </submittedName>
</protein>
<sequence>MILLALSIERGGVMYFRKTTAADNKLEEFLGLIIHEGTHALESIVEASLDFKEQVLKFGNIHSKEKRAYFYQRQFQIEMGFKLDFRYLNEISKFVKNNYKKI</sequence>
<keyword evidence="2" id="KW-1185">Reference proteome</keyword>
<proteinExistence type="predicted"/>
<reference evidence="1 2" key="1">
    <citation type="submission" date="2020-07" db="EMBL/GenBank/DDBJ databases">
        <title>Description of Kordia aestuariivivens sp. nov., isolated from a tidal flat.</title>
        <authorList>
            <person name="Park S."/>
            <person name="Yoon J.-H."/>
        </authorList>
    </citation>
    <scope>NUCLEOTIDE SEQUENCE [LARGE SCALE GENOMIC DNA]</scope>
    <source>
        <strain evidence="1 2">YSTF-M3</strain>
    </source>
</reference>
<name>A0ABR7QAB4_9FLAO</name>
<evidence type="ECO:0000313" key="1">
    <source>
        <dbReference type="EMBL" id="MBC8755505.1"/>
    </source>
</evidence>